<dbReference type="PANTHER" id="PTHR42901:SF1">
    <property type="entry name" value="ALCOHOL DEHYDROGENASE"/>
    <property type="match status" value="1"/>
</dbReference>
<dbReference type="PANTHER" id="PTHR42901">
    <property type="entry name" value="ALCOHOL DEHYDROGENASE"/>
    <property type="match status" value="1"/>
</dbReference>
<accession>A0A8J6NR94</accession>
<dbReference type="InterPro" id="IPR002347">
    <property type="entry name" value="SDR_fam"/>
</dbReference>
<evidence type="ECO:0000313" key="4">
    <source>
        <dbReference type="EMBL" id="MBC8431099.1"/>
    </source>
</evidence>
<sequence>MEAKKDTVLITGATSGIGYDFATIFAEKGYNLFLASRNREKLDDIKVSFEKQYDILVMTMSVDLSKVKSARTVYEETLIQNAEINVLINNAGFGVQGEHIDLEMSKVEEMIQLNITTLTEFCTLFGNEMKKRRKGYILNIASTAAYQPVPYLAAYSATKSYVLNFSEALAKELEDYQVVVTCLSPGATSTNFFDTAGIGEKKKGLWANSARMRSRDVAIIGVNALFAKKLSVIAGIKNSFLAFTNRFAPRNMTANISKKLIKNTVNT</sequence>
<keyword evidence="2" id="KW-0560">Oxidoreductase</keyword>
<organism evidence="4 5">
    <name type="scientific">Candidatus Desulfatibia vada</name>
    <dbReference type="NCBI Taxonomy" id="2841696"/>
    <lineage>
        <taxon>Bacteria</taxon>
        <taxon>Pseudomonadati</taxon>
        <taxon>Thermodesulfobacteriota</taxon>
        <taxon>Desulfobacteria</taxon>
        <taxon>Desulfobacterales</taxon>
        <taxon>Desulfobacterales incertae sedis</taxon>
        <taxon>Candidatus Desulfatibia</taxon>
    </lineage>
</organism>
<dbReference type="PROSITE" id="PS00061">
    <property type="entry name" value="ADH_SHORT"/>
    <property type="match status" value="1"/>
</dbReference>
<dbReference type="GO" id="GO:0016491">
    <property type="term" value="F:oxidoreductase activity"/>
    <property type="evidence" value="ECO:0007669"/>
    <property type="project" value="UniProtKB-KW"/>
</dbReference>
<dbReference type="InterPro" id="IPR020904">
    <property type="entry name" value="Sc_DH/Rdtase_CS"/>
</dbReference>
<dbReference type="Pfam" id="PF00106">
    <property type="entry name" value="adh_short"/>
    <property type="match status" value="1"/>
</dbReference>
<gene>
    <name evidence="4" type="ORF">H8D96_04195</name>
</gene>
<dbReference type="EMBL" id="JACNIG010000110">
    <property type="protein sequence ID" value="MBC8431099.1"/>
    <property type="molecule type" value="Genomic_DNA"/>
</dbReference>
<evidence type="ECO:0000256" key="3">
    <source>
        <dbReference type="RuleBase" id="RU000363"/>
    </source>
</evidence>
<dbReference type="Gene3D" id="3.40.50.720">
    <property type="entry name" value="NAD(P)-binding Rossmann-like Domain"/>
    <property type="match status" value="1"/>
</dbReference>
<name>A0A8J6NR94_9BACT</name>
<comment type="caution">
    <text evidence="4">The sequence shown here is derived from an EMBL/GenBank/DDBJ whole genome shotgun (WGS) entry which is preliminary data.</text>
</comment>
<dbReference type="AlphaFoldDB" id="A0A8J6NR94"/>
<evidence type="ECO:0000256" key="1">
    <source>
        <dbReference type="ARBA" id="ARBA00006484"/>
    </source>
</evidence>
<dbReference type="Proteomes" id="UP000605201">
    <property type="component" value="Unassembled WGS sequence"/>
</dbReference>
<reference evidence="4 5" key="1">
    <citation type="submission" date="2020-08" db="EMBL/GenBank/DDBJ databases">
        <title>Bridging the membrane lipid divide: bacteria of the FCB group superphylum have the potential to synthesize archaeal ether lipids.</title>
        <authorList>
            <person name="Villanueva L."/>
            <person name="Von Meijenfeldt F.A.B."/>
            <person name="Westbye A.B."/>
            <person name="Yadav S."/>
            <person name="Hopmans E.C."/>
            <person name="Dutilh B.E."/>
            <person name="Sinninghe Damste J.S."/>
        </authorList>
    </citation>
    <scope>NUCLEOTIDE SEQUENCE [LARGE SCALE GENOMIC DNA]</scope>
    <source>
        <strain evidence="4">NIOZ-UU17</strain>
    </source>
</reference>
<proteinExistence type="inferred from homology"/>
<protein>
    <submittedName>
        <fullName evidence="4">SDR family oxidoreductase</fullName>
    </submittedName>
</protein>
<dbReference type="PRINTS" id="PR00080">
    <property type="entry name" value="SDRFAMILY"/>
</dbReference>
<dbReference type="PRINTS" id="PR00081">
    <property type="entry name" value="GDHRDH"/>
</dbReference>
<comment type="similarity">
    <text evidence="1 3">Belongs to the short-chain dehydrogenases/reductases (SDR) family.</text>
</comment>
<dbReference type="SUPFAM" id="SSF51735">
    <property type="entry name" value="NAD(P)-binding Rossmann-fold domains"/>
    <property type="match status" value="1"/>
</dbReference>
<dbReference type="InterPro" id="IPR036291">
    <property type="entry name" value="NAD(P)-bd_dom_sf"/>
</dbReference>
<evidence type="ECO:0000313" key="5">
    <source>
        <dbReference type="Proteomes" id="UP000605201"/>
    </source>
</evidence>
<dbReference type="PIRSF" id="PIRSF000126">
    <property type="entry name" value="11-beta-HSD1"/>
    <property type="match status" value="1"/>
</dbReference>
<evidence type="ECO:0000256" key="2">
    <source>
        <dbReference type="ARBA" id="ARBA00023002"/>
    </source>
</evidence>